<gene>
    <name evidence="14" type="ORF">D9757_007288</name>
</gene>
<dbReference type="OrthoDB" id="443402at2759"/>
<protein>
    <recommendedName>
        <fullName evidence="3 11">Histone-lysine N-methyltransferase, H3 lysine-79 specific</fullName>
        <ecNumber evidence="2 11">2.1.1.360</ecNumber>
    </recommendedName>
    <alternativeName>
        <fullName evidence="9 11">Histone H3-K79 methyltransferase</fullName>
    </alternativeName>
</protein>
<comment type="function">
    <text evidence="11">Histone methyltransferase that specifically trimethylates histone H3 to form H3K79me3. This methylation is required for telomere silencing and for the pachytene checkpoint during the meiotic cell cycle by allowing the recruitment of RAD9 to double strand breaks. Nucleosomes are preferred as substrate compared to free histone.</text>
</comment>
<feature type="region of interest" description="Disordered" evidence="12">
    <location>
        <begin position="654"/>
        <end position="675"/>
    </location>
</feature>
<evidence type="ECO:0000259" key="13">
    <source>
        <dbReference type="PROSITE" id="PS51569"/>
    </source>
</evidence>
<keyword evidence="7 11" id="KW-0156">Chromatin regulator</keyword>
<comment type="subcellular location">
    <subcellularLocation>
        <location evidence="1 11">Nucleus</location>
    </subcellularLocation>
</comment>
<dbReference type="InterPro" id="IPR025789">
    <property type="entry name" value="DOT1_dom"/>
</dbReference>
<evidence type="ECO:0000256" key="12">
    <source>
        <dbReference type="SAM" id="MobiDB-lite"/>
    </source>
</evidence>
<feature type="compositionally biased region" description="Low complexity" evidence="12">
    <location>
        <begin position="173"/>
        <end position="186"/>
    </location>
</feature>
<dbReference type="FunFam" id="3.40.50.150:FF:000033">
    <property type="entry name" value="Histone-lysine N-methyltransferase, H3 lysine-79 specific"/>
    <property type="match status" value="1"/>
</dbReference>
<keyword evidence="4 11" id="KW-0489">Methyltransferase</keyword>
<feature type="compositionally biased region" description="Polar residues" evidence="12">
    <location>
        <begin position="1"/>
        <end position="27"/>
    </location>
</feature>
<evidence type="ECO:0000256" key="1">
    <source>
        <dbReference type="ARBA" id="ARBA00004123"/>
    </source>
</evidence>
<dbReference type="GO" id="GO:0005634">
    <property type="term" value="C:nucleus"/>
    <property type="evidence" value="ECO:0007669"/>
    <property type="project" value="UniProtKB-SubCell"/>
</dbReference>
<evidence type="ECO:0000256" key="3">
    <source>
        <dbReference type="ARBA" id="ARBA00020987"/>
    </source>
</evidence>
<dbReference type="SUPFAM" id="SSF53335">
    <property type="entry name" value="S-adenosyl-L-methionine-dependent methyltransferases"/>
    <property type="match status" value="1"/>
</dbReference>
<dbReference type="Proteomes" id="UP000518752">
    <property type="component" value="Unassembled WGS sequence"/>
</dbReference>
<dbReference type="GO" id="GO:0140956">
    <property type="term" value="F:histone H3K79 trimethyltransferase activity"/>
    <property type="evidence" value="ECO:0007669"/>
    <property type="project" value="UniProtKB-EC"/>
</dbReference>
<feature type="domain" description="DOT1" evidence="13">
    <location>
        <begin position="304"/>
        <end position="644"/>
    </location>
</feature>
<dbReference type="PANTHER" id="PTHR21451">
    <property type="entry name" value="HISTONE H3 METHYLTRANSFERASE"/>
    <property type="match status" value="1"/>
</dbReference>
<feature type="compositionally biased region" description="Low complexity" evidence="12">
    <location>
        <begin position="327"/>
        <end position="344"/>
    </location>
</feature>
<comment type="catalytic activity">
    <reaction evidence="10 11">
        <text>L-lysyl(79)-[histone H3] + 3 S-adenosyl-L-methionine = N(6),N(6),N(6)-trimethyl-L-lysyl(79)-[histone H3] + 3 S-adenosyl-L-homocysteine + 3 H(+)</text>
        <dbReference type="Rhea" id="RHEA:60328"/>
        <dbReference type="Rhea" id="RHEA-COMP:15549"/>
        <dbReference type="Rhea" id="RHEA-COMP:15552"/>
        <dbReference type="ChEBI" id="CHEBI:15378"/>
        <dbReference type="ChEBI" id="CHEBI:29969"/>
        <dbReference type="ChEBI" id="CHEBI:57856"/>
        <dbReference type="ChEBI" id="CHEBI:59789"/>
        <dbReference type="ChEBI" id="CHEBI:61961"/>
        <dbReference type="EC" id="2.1.1.360"/>
    </reaction>
</comment>
<feature type="region of interest" description="Disordered" evidence="12">
    <location>
        <begin position="294"/>
        <end position="346"/>
    </location>
</feature>
<comment type="activity regulation">
    <text evidence="11">Ubiquitination of histone H2B to form H2BK123ub1 is required for efficient DOT1 methyltransferase activity on histone H3.</text>
</comment>
<reference evidence="14 15" key="1">
    <citation type="journal article" date="2020" name="ISME J.">
        <title>Uncovering the hidden diversity of litter-decomposition mechanisms in mushroom-forming fungi.</title>
        <authorList>
            <person name="Floudas D."/>
            <person name="Bentzer J."/>
            <person name="Ahren D."/>
            <person name="Johansson T."/>
            <person name="Persson P."/>
            <person name="Tunlid A."/>
        </authorList>
    </citation>
    <scope>NUCLEOTIDE SEQUENCE [LARGE SCALE GENOMIC DNA]</scope>
    <source>
        <strain evidence="14 15">CBS 406.79</strain>
    </source>
</reference>
<accession>A0A8H5HFX1</accession>
<dbReference type="GO" id="GO:0006281">
    <property type="term" value="P:DNA repair"/>
    <property type="evidence" value="ECO:0007669"/>
    <property type="project" value="TreeGrafter"/>
</dbReference>
<feature type="region of interest" description="Disordered" evidence="12">
    <location>
        <begin position="1"/>
        <end position="246"/>
    </location>
</feature>
<evidence type="ECO:0000256" key="8">
    <source>
        <dbReference type="ARBA" id="ARBA00023242"/>
    </source>
</evidence>
<evidence type="ECO:0000313" key="15">
    <source>
        <dbReference type="Proteomes" id="UP000518752"/>
    </source>
</evidence>
<comment type="similarity">
    <text evidence="11">Belongs to the class I-like SAM-binding methyltransferase superfamily. DOT1 family.</text>
</comment>
<proteinExistence type="inferred from homology"/>
<dbReference type="GO" id="GO:0000077">
    <property type="term" value="P:DNA damage checkpoint signaling"/>
    <property type="evidence" value="ECO:0007669"/>
    <property type="project" value="TreeGrafter"/>
</dbReference>
<evidence type="ECO:0000256" key="10">
    <source>
        <dbReference type="ARBA" id="ARBA00047770"/>
    </source>
</evidence>
<evidence type="ECO:0000256" key="11">
    <source>
        <dbReference type="RuleBase" id="RU271113"/>
    </source>
</evidence>
<keyword evidence="5 11" id="KW-0808">Transferase</keyword>
<feature type="compositionally biased region" description="Pro residues" evidence="12">
    <location>
        <begin position="302"/>
        <end position="312"/>
    </location>
</feature>
<dbReference type="EMBL" id="JAACJN010000050">
    <property type="protein sequence ID" value="KAF5382801.1"/>
    <property type="molecule type" value="Genomic_DNA"/>
</dbReference>
<dbReference type="PANTHER" id="PTHR21451:SF0">
    <property type="entry name" value="HISTONE-LYSINE N-METHYLTRANSFERASE, H3 LYSINE-79 SPECIFIC"/>
    <property type="match status" value="1"/>
</dbReference>
<dbReference type="CDD" id="cd02440">
    <property type="entry name" value="AdoMet_MTases"/>
    <property type="match status" value="1"/>
</dbReference>
<evidence type="ECO:0000256" key="2">
    <source>
        <dbReference type="ARBA" id="ARBA00012190"/>
    </source>
</evidence>
<dbReference type="EC" id="2.1.1.360" evidence="2 11"/>
<organism evidence="14 15">
    <name type="scientific">Collybiopsis confluens</name>
    <dbReference type="NCBI Taxonomy" id="2823264"/>
    <lineage>
        <taxon>Eukaryota</taxon>
        <taxon>Fungi</taxon>
        <taxon>Dikarya</taxon>
        <taxon>Basidiomycota</taxon>
        <taxon>Agaricomycotina</taxon>
        <taxon>Agaricomycetes</taxon>
        <taxon>Agaricomycetidae</taxon>
        <taxon>Agaricales</taxon>
        <taxon>Marasmiineae</taxon>
        <taxon>Omphalotaceae</taxon>
        <taxon>Collybiopsis</taxon>
    </lineage>
</organism>
<name>A0A8H5HFX1_9AGAR</name>
<evidence type="ECO:0000256" key="6">
    <source>
        <dbReference type="ARBA" id="ARBA00022691"/>
    </source>
</evidence>
<evidence type="ECO:0000256" key="9">
    <source>
        <dbReference type="ARBA" id="ARBA00029821"/>
    </source>
</evidence>
<keyword evidence="15" id="KW-1185">Reference proteome</keyword>
<keyword evidence="8 11" id="KW-0539">Nucleus</keyword>
<evidence type="ECO:0000313" key="14">
    <source>
        <dbReference type="EMBL" id="KAF5382801.1"/>
    </source>
</evidence>
<feature type="compositionally biased region" description="Basic residues" evidence="12">
    <location>
        <begin position="94"/>
        <end position="103"/>
    </location>
</feature>
<evidence type="ECO:0000256" key="7">
    <source>
        <dbReference type="ARBA" id="ARBA00022853"/>
    </source>
</evidence>
<dbReference type="AlphaFoldDB" id="A0A8H5HFX1"/>
<dbReference type="PROSITE" id="PS51569">
    <property type="entry name" value="DOT1"/>
    <property type="match status" value="1"/>
</dbReference>
<feature type="compositionally biased region" description="Low complexity" evidence="12">
    <location>
        <begin position="146"/>
        <end position="162"/>
    </location>
</feature>
<keyword evidence="6 11" id="KW-0949">S-adenosyl-L-methionine</keyword>
<comment type="miscellaneous">
    <text evidence="11">In contrast to other lysine histone methyltransferases, it does not contain a SET domain, suggesting the existence of another mechanism for methylation of lysine residues of histones.</text>
</comment>
<comment type="caution">
    <text evidence="14">The sequence shown here is derived from an EMBL/GenBank/DDBJ whole genome shotgun (WGS) entry which is preliminary data.</text>
</comment>
<dbReference type="InterPro" id="IPR030445">
    <property type="entry name" value="H3-K79_meTrfase"/>
</dbReference>
<dbReference type="Gene3D" id="3.40.50.150">
    <property type="entry name" value="Vaccinia Virus protein VP39"/>
    <property type="match status" value="1"/>
</dbReference>
<feature type="compositionally biased region" description="Low complexity" evidence="12">
    <location>
        <begin position="56"/>
        <end position="81"/>
    </location>
</feature>
<evidence type="ECO:0000256" key="5">
    <source>
        <dbReference type="ARBA" id="ARBA00022679"/>
    </source>
</evidence>
<dbReference type="Pfam" id="PF08123">
    <property type="entry name" value="DOT1"/>
    <property type="match status" value="1"/>
</dbReference>
<dbReference type="GO" id="GO:0032259">
    <property type="term" value="P:methylation"/>
    <property type="evidence" value="ECO:0007669"/>
    <property type="project" value="UniProtKB-KW"/>
</dbReference>
<sequence length="675" mass="73279">MMSVQMQRAETDMTFFSSSKSNITTVASPGRVTARNVKRTKPRQEPAALPLPPSSSPAQLAPSSSPSVATSPFSSPLSSPSSTPPQSPGPTRITQKKTAKTKRKSPESEIGPTTAPDPSKRGQARPSKKIRVDSVKKRVQSGSGSGKFSRASSRAASQLASSPLEPIFRRSKSSASRSRSTSSFPSAPAIVTQQFTRNWTAEDDGDPGPSHISSERVVKGLHKSYKGYFKNPDSPDDNSFEPEAYPTAELEYPNTGAFETFSLLAPKDKDHYNPIMDLEKSLYTIQSLIGLPPSDSLTEALSPPPSPSPSPPNSRVSKQPSHGRDGSLSSLTSLESTTNSSSSSQHQLNYCRAVQRAINTKDGPLLLKSMSAINTLLRSFKYPDPPTDPFDPISPNSLKRQVDPWTQSGGIPSKVLHRILEENYQRSVGPNIAKLRKYEAFTSQVYGELLPSLVEEIVCITGLNENSLFMDLGSGVGNVVVQAAVQTGCRAYGVELSPGPAQVAKESVEQFKIRCRMWGVGCGEIEVEEGDMLASRRVEELLPLADVVLVDNKVFEESLNEALRPKFLDLKEGAVVISLKPFVSSLNGLNARVTERNVDDISAIFDVTERPYYPGAVSWGNGAGSYYIHRVDREGYAEIRQKFESTTRGKRSAAKAKYVPSRNTDESDWFGGVGA</sequence>
<evidence type="ECO:0000256" key="4">
    <source>
        <dbReference type="ARBA" id="ARBA00022603"/>
    </source>
</evidence>
<dbReference type="InterPro" id="IPR029063">
    <property type="entry name" value="SAM-dependent_MTases_sf"/>
</dbReference>